<dbReference type="RefSeq" id="WP_345246117.1">
    <property type="nucleotide sequence ID" value="NZ_BAABFO010000002.1"/>
</dbReference>
<dbReference type="InterPro" id="IPR041916">
    <property type="entry name" value="Anti_sigma_zinc_sf"/>
</dbReference>
<keyword evidence="2" id="KW-1185">Reference proteome</keyword>
<dbReference type="Proteomes" id="UP001501671">
    <property type="component" value="Unassembled WGS sequence"/>
</dbReference>
<evidence type="ECO:0000313" key="2">
    <source>
        <dbReference type="Proteomes" id="UP001501671"/>
    </source>
</evidence>
<dbReference type="Gene3D" id="1.10.10.1320">
    <property type="entry name" value="Anti-sigma factor, zinc-finger domain"/>
    <property type="match status" value="1"/>
</dbReference>
<proteinExistence type="predicted"/>
<evidence type="ECO:0000313" key="1">
    <source>
        <dbReference type="EMBL" id="GAA4324233.1"/>
    </source>
</evidence>
<dbReference type="EMBL" id="BAABFO010000002">
    <property type="protein sequence ID" value="GAA4324233.1"/>
    <property type="molecule type" value="Genomic_DNA"/>
</dbReference>
<comment type="caution">
    <text evidence="1">The sequence shown here is derived from an EMBL/GenBank/DDBJ whole genome shotgun (WGS) entry which is preliminary data.</text>
</comment>
<gene>
    <name evidence="1" type="ORF">GCM10023144_05650</name>
</gene>
<protein>
    <submittedName>
        <fullName evidence="1">Anti-sigma factor</fullName>
    </submittedName>
</protein>
<name>A0ABP8GGY3_9BURK</name>
<accession>A0ABP8GGY3</accession>
<reference evidence="2" key="1">
    <citation type="journal article" date="2019" name="Int. J. Syst. Evol. Microbiol.">
        <title>The Global Catalogue of Microorganisms (GCM) 10K type strain sequencing project: providing services to taxonomists for standard genome sequencing and annotation.</title>
        <authorList>
            <consortium name="The Broad Institute Genomics Platform"/>
            <consortium name="The Broad Institute Genome Sequencing Center for Infectious Disease"/>
            <person name="Wu L."/>
            <person name="Ma J."/>
        </authorList>
    </citation>
    <scope>NUCLEOTIDE SEQUENCE [LARGE SCALE GENOMIC DNA]</scope>
    <source>
        <strain evidence="2">JCM 17666</strain>
    </source>
</reference>
<organism evidence="1 2">
    <name type="scientific">Pigmentiphaga soli</name>
    <dbReference type="NCBI Taxonomy" id="1007095"/>
    <lineage>
        <taxon>Bacteria</taxon>
        <taxon>Pseudomonadati</taxon>
        <taxon>Pseudomonadota</taxon>
        <taxon>Betaproteobacteria</taxon>
        <taxon>Burkholderiales</taxon>
        <taxon>Alcaligenaceae</taxon>
        <taxon>Pigmentiphaga</taxon>
    </lineage>
</organism>
<sequence>MNESEPTSSGLFATGAPIAEADLHAYADRELPPARRAEVEAYLASHPDARRRIEAWQAQKRVLREWLDPVLDDPLPLRFPLQPARRPWPWPQPWRSLAAGVAIAIASGGAAWSVRGVLDARAPVGGMQALAAADAGAGFAHRAAIAHAVYTPEVRRPVEVGGDQEQALATWLTRRLGATVKPPRLAGIGYDLVGGRLLPGGKGPVAQFMYADANGRRLTLYVTREVEGAQTTAFRFKEEGAVKVFYWIDPHFGYALSGAIDRGELLRVSEEVYKQLD</sequence>